<dbReference type="AlphaFoldDB" id="A0A645C866"/>
<dbReference type="EMBL" id="VSSQ01025356">
    <property type="protein sequence ID" value="MPM73421.1"/>
    <property type="molecule type" value="Genomic_DNA"/>
</dbReference>
<organism evidence="1">
    <name type="scientific">bioreactor metagenome</name>
    <dbReference type="NCBI Taxonomy" id="1076179"/>
    <lineage>
        <taxon>unclassified sequences</taxon>
        <taxon>metagenomes</taxon>
        <taxon>ecological metagenomes</taxon>
    </lineage>
</organism>
<reference evidence="1" key="1">
    <citation type="submission" date="2019-08" db="EMBL/GenBank/DDBJ databases">
        <authorList>
            <person name="Kucharzyk K."/>
            <person name="Murdoch R.W."/>
            <person name="Higgins S."/>
            <person name="Loffler F."/>
        </authorList>
    </citation>
    <scope>NUCLEOTIDE SEQUENCE</scope>
</reference>
<proteinExistence type="predicted"/>
<accession>A0A645C866</accession>
<protein>
    <submittedName>
        <fullName evidence="1">Uncharacterized protein</fullName>
    </submittedName>
</protein>
<comment type="caution">
    <text evidence="1">The sequence shown here is derived from an EMBL/GenBank/DDBJ whole genome shotgun (WGS) entry which is preliminary data.</text>
</comment>
<gene>
    <name evidence="1" type="ORF">SDC9_120401</name>
</gene>
<evidence type="ECO:0000313" key="1">
    <source>
        <dbReference type="EMBL" id="MPM73421.1"/>
    </source>
</evidence>
<name>A0A645C866_9ZZZZ</name>
<sequence length="148" mass="15994">MRCRAVQNRLGRGVAEAVVVGVGTSPVVAAEVGQPAVAITESIFDLRSGRFVGFIYDGFRHGQRLFIHDIVYASADLDGVITRIQDISLLLVHVVGGQVPKRECDRHGLALARGKQIGLCISGELDGGFFDAARLIRRGEIDFHDILA</sequence>